<dbReference type="EMBL" id="PYMH01000001">
    <property type="protein sequence ID" value="PSU36211.1"/>
    <property type="molecule type" value="Genomic_DNA"/>
</dbReference>
<dbReference type="Proteomes" id="UP000241222">
    <property type="component" value="Unassembled WGS sequence"/>
</dbReference>
<evidence type="ECO:0000313" key="2">
    <source>
        <dbReference type="Proteomes" id="UP000241222"/>
    </source>
</evidence>
<name>A0A2T3J4J8_9GAMM</name>
<comment type="caution">
    <text evidence="1">The sequence shown here is derived from an EMBL/GenBank/DDBJ whole genome shotgun (WGS) entry which is preliminary data.</text>
</comment>
<evidence type="ECO:0000313" key="1">
    <source>
        <dbReference type="EMBL" id="PSU36211.1"/>
    </source>
</evidence>
<organism evidence="1 2">
    <name type="scientific">Photobacterium lutimaris</name>
    <dbReference type="NCBI Taxonomy" id="388278"/>
    <lineage>
        <taxon>Bacteria</taxon>
        <taxon>Pseudomonadati</taxon>
        <taxon>Pseudomonadota</taxon>
        <taxon>Gammaproteobacteria</taxon>
        <taxon>Vibrionales</taxon>
        <taxon>Vibrionaceae</taxon>
        <taxon>Photobacterium</taxon>
    </lineage>
</organism>
<gene>
    <name evidence="1" type="ORF">C9I99_04210</name>
</gene>
<protein>
    <submittedName>
        <fullName evidence="1">Uncharacterized protein</fullName>
    </submittedName>
</protein>
<accession>A0A2T3J4J8</accession>
<sequence length="290" mass="32360">MLSEQTLSLLKLQSGNATAIYLAVTPNPDGKIFQYHEVNGIAVTVLDTITQQEAGSLDNLLSLRNFIIDQIQSKDTTVVPDSSIFSMVHSSLRLFKSQHEYELIQLMKSHIPSISGYPLCWSAARDYSGASKFCRPAKDHEEQIERWKQAKKLERTEKKKAIPEDSFKHVAIKTTSTVGDKPEDQNIGGLDFSVLGGKPPVIELVPEKPTIVEDQPSFDISKFNAEFERLANVFNVDIDSAALTEIIRLSSNGTNEEEFDTEFKRLTSIFGIDVNLPLNEIITLSLKQAC</sequence>
<dbReference type="AlphaFoldDB" id="A0A2T3J4J8"/>
<keyword evidence="2" id="KW-1185">Reference proteome</keyword>
<reference evidence="1 2" key="1">
    <citation type="submission" date="2018-03" db="EMBL/GenBank/DDBJ databases">
        <title>Whole genome sequencing of Histamine producing bacteria.</title>
        <authorList>
            <person name="Butler K."/>
        </authorList>
    </citation>
    <scope>NUCLEOTIDE SEQUENCE [LARGE SCALE GENOMIC DNA]</scope>
    <source>
        <strain evidence="1 2">JCM 13586</strain>
    </source>
</reference>
<proteinExistence type="predicted"/>
<dbReference type="RefSeq" id="WP_107347565.1">
    <property type="nucleotide sequence ID" value="NZ_PYMH01000001.1"/>
</dbReference>